<evidence type="ECO:0000313" key="2">
    <source>
        <dbReference type="Proteomes" id="UP000765509"/>
    </source>
</evidence>
<comment type="caution">
    <text evidence="1">The sequence shown here is derived from an EMBL/GenBank/DDBJ whole genome shotgun (WGS) entry which is preliminary data.</text>
</comment>
<dbReference type="EMBL" id="AVOT02009137">
    <property type="protein sequence ID" value="MBW0487445.1"/>
    <property type="molecule type" value="Genomic_DNA"/>
</dbReference>
<reference evidence="1" key="1">
    <citation type="submission" date="2021-03" db="EMBL/GenBank/DDBJ databases">
        <title>Draft genome sequence of rust myrtle Austropuccinia psidii MF-1, a brazilian biotype.</title>
        <authorList>
            <person name="Quecine M.C."/>
            <person name="Pachon D.M.R."/>
            <person name="Bonatelli M.L."/>
            <person name="Correr F.H."/>
            <person name="Franceschini L.M."/>
            <person name="Leite T.F."/>
            <person name="Margarido G.R.A."/>
            <person name="Almeida C.A."/>
            <person name="Ferrarezi J.A."/>
            <person name="Labate C.A."/>
        </authorList>
    </citation>
    <scope>NUCLEOTIDE SEQUENCE</scope>
    <source>
        <strain evidence="1">MF-1</strain>
    </source>
</reference>
<dbReference type="Proteomes" id="UP000765509">
    <property type="component" value="Unassembled WGS sequence"/>
</dbReference>
<evidence type="ECO:0000313" key="1">
    <source>
        <dbReference type="EMBL" id="MBW0487445.1"/>
    </source>
</evidence>
<organism evidence="1 2">
    <name type="scientific">Austropuccinia psidii MF-1</name>
    <dbReference type="NCBI Taxonomy" id="1389203"/>
    <lineage>
        <taxon>Eukaryota</taxon>
        <taxon>Fungi</taxon>
        <taxon>Dikarya</taxon>
        <taxon>Basidiomycota</taxon>
        <taxon>Pucciniomycotina</taxon>
        <taxon>Pucciniomycetes</taxon>
        <taxon>Pucciniales</taxon>
        <taxon>Sphaerophragmiaceae</taxon>
        <taxon>Austropuccinia</taxon>
    </lineage>
</organism>
<accession>A0A9Q3CQU1</accession>
<proteinExistence type="predicted"/>
<keyword evidence="2" id="KW-1185">Reference proteome</keyword>
<gene>
    <name evidence="1" type="ORF">O181_027160</name>
</gene>
<sequence length="247" mass="27406">MAFLGHLGPLQSMGRNHGPRPVRRGLCPWTLKPPEATGTAHLNLSQHLKGNSSTPPCTPYSRLQKWCIYGIIYHYAPFLLSNSIVTFLVPNSIFPNQGPKSNAHFEGGFLNLSVWQSMAAIRRPLKDLNHLALQELGCQFHSGLFQGHSHSLYIISISFQGINYFNTPWATQLVHTGINQSTCMYLAQLGQFIFHCGNPVTQFKIQDGQICIDPIQTIQLVTHLPGSVLQLFTYTGHLSAPGDFVPS</sequence>
<name>A0A9Q3CQU1_9BASI</name>
<protein>
    <submittedName>
        <fullName evidence="1">Uncharacterized protein</fullName>
    </submittedName>
</protein>
<dbReference type="AlphaFoldDB" id="A0A9Q3CQU1"/>